<feature type="coiled-coil region" evidence="2">
    <location>
        <begin position="3"/>
        <end position="30"/>
    </location>
</feature>
<dbReference type="Proteomes" id="UP000018861">
    <property type="component" value="Unassembled WGS sequence"/>
</dbReference>
<proteinExistence type="predicted"/>
<keyword evidence="1" id="KW-0227">DNA damage</keyword>
<accession>W4P6U5</accession>
<dbReference type="Pfam" id="PF02151">
    <property type="entry name" value="UVR"/>
    <property type="match status" value="1"/>
</dbReference>
<name>W4P6U5_9BACE</name>
<keyword evidence="2" id="KW-0175">Coiled coil</keyword>
<dbReference type="InterPro" id="IPR036876">
    <property type="entry name" value="UVR_dom_sf"/>
</dbReference>
<dbReference type="GO" id="GO:0009432">
    <property type="term" value="P:SOS response"/>
    <property type="evidence" value="ECO:0007669"/>
    <property type="project" value="UniProtKB-KW"/>
</dbReference>
<sequence length="48" mass="5801">MNKAQMEKSIERTRKLMQEAAKKLEFIEAAQYRDELLKLEDLMKEKWG</sequence>
<evidence type="ECO:0000256" key="2">
    <source>
        <dbReference type="SAM" id="Coils"/>
    </source>
</evidence>
<keyword evidence="1" id="KW-0742">SOS response</keyword>
<protein>
    <submittedName>
        <fullName evidence="4">Excinuclease ABC subunit B</fullName>
    </submittedName>
</protein>
<dbReference type="EMBL" id="BAIQ01000017">
    <property type="protein sequence ID" value="GAE15462.1"/>
    <property type="molecule type" value="Genomic_DNA"/>
</dbReference>
<organism evidence="4 5">
    <name type="scientific">Bacteroides pyogenes JCM 6292</name>
    <dbReference type="NCBI Taxonomy" id="1235809"/>
    <lineage>
        <taxon>Bacteria</taxon>
        <taxon>Pseudomonadati</taxon>
        <taxon>Bacteroidota</taxon>
        <taxon>Bacteroidia</taxon>
        <taxon>Bacteroidales</taxon>
        <taxon>Bacteroidaceae</taxon>
        <taxon>Bacteroides</taxon>
    </lineage>
</organism>
<dbReference type="Gene3D" id="4.10.860.10">
    <property type="entry name" value="UVR domain"/>
    <property type="match status" value="1"/>
</dbReference>
<evidence type="ECO:0000259" key="3">
    <source>
        <dbReference type="PROSITE" id="PS50151"/>
    </source>
</evidence>
<gene>
    <name evidence="4" type="ORF">JCM6292_1746</name>
</gene>
<dbReference type="PROSITE" id="PS50151">
    <property type="entry name" value="UVR"/>
    <property type="match status" value="1"/>
</dbReference>
<reference evidence="4 5" key="1">
    <citation type="journal article" date="2014" name="Genome Announc.">
        <title>Draft Genome Sequences of Three Strains of Bacteroides pyogenes Isolated from a Cat and Swine.</title>
        <authorList>
            <person name="Sakamoto M."/>
            <person name="Oshima K."/>
            <person name="Suda W."/>
            <person name="Kitamura K."/>
            <person name="Iida T."/>
            <person name="Hattori M."/>
            <person name="Ohkuma M."/>
        </authorList>
    </citation>
    <scope>NUCLEOTIDE SEQUENCE [LARGE SCALE GENOMIC DNA]</scope>
    <source>
        <strain evidence="4 5">JCM 6292</strain>
    </source>
</reference>
<dbReference type="AlphaFoldDB" id="W4P6U5"/>
<evidence type="ECO:0000313" key="4">
    <source>
        <dbReference type="EMBL" id="GAE15462.1"/>
    </source>
</evidence>
<feature type="domain" description="UVR" evidence="3">
    <location>
        <begin position="7"/>
        <end position="42"/>
    </location>
</feature>
<comment type="caution">
    <text evidence="4">The sequence shown here is derived from an EMBL/GenBank/DDBJ whole genome shotgun (WGS) entry which is preliminary data.</text>
</comment>
<dbReference type="InterPro" id="IPR001943">
    <property type="entry name" value="UVR_dom"/>
</dbReference>
<dbReference type="SUPFAM" id="SSF46600">
    <property type="entry name" value="C-terminal UvrC-binding domain of UvrB"/>
    <property type="match status" value="1"/>
</dbReference>
<evidence type="ECO:0000313" key="5">
    <source>
        <dbReference type="Proteomes" id="UP000018861"/>
    </source>
</evidence>
<evidence type="ECO:0000256" key="1">
    <source>
        <dbReference type="ARBA" id="ARBA00023236"/>
    </source>
</evidence>